<dbReference type="AlphaFoldDB" id="A0A0D6JMK6"/>
<dbReference type="RefSeq" id="WP_089777089.1">
    <property type="nucleotide sequence ID" value="NZ_CABLRR010000001.1"/>
</dbReference>
<evidence type="ECO:0000256" key="3">
    <source>
        <dbReference type="ARBA" id="ARBA00022630"/>
    </source>
</evidence>
<accession>A0A0D6JMK6</accession>
<protein>
    <submittedName>
        <fullName evidence="6">Hydrogen cyanide synthase subunit HcnC</fullName>
    </submittedName>
</protein>
<organism evidence="6 7">
    <name type="scientific">Haloferax massiliensis</name>
    <dbReference type="NCBI Taxonomy" id="1476858"/>
    <lineage>
        <taxon>Archaea</taxon>
        <taxon>Methanobacteriati</taxon>
        <taxon>Methanobacteriota</taxon>
        <taxon>Stenosarchaea group</taxon>
        <taxon>Halobacteria</taxon>
        <taxon>Halobacteriales</taxon>
        <taxon>Haloferacaceae</taxon>
        <taxon>Haloferax</taxon>
    </lineage>
</organism>
<dbReference type="InterPro" id="IPR006076">
    <property type="entry name" value="FAD-dep_OxRdtase"/>
</dbReference>
<keyword evidence="4" id="KW-0560">Oxidoreductase</keyword>
<sequence length="378" mass="40002">MTDRYEAVVVGGGIVGSSVAYHLAREGVETLLVDRADEGRATDAGAGILSPGTTSRDDEMWVEYAVEAVAYYDELVAALERDQDGPHGYAERGVLGVAVDDAEVAAFEETLERVRDRQERFGVPEPGTVRELDPAAANARFPPLADVERAFFSEDAARVDGREFEGALRRAARTHGLVEEAASVERLVVAGDRVESVELESGGRIDADHVVVAGGAWSAAFGSQLGVDVPVEPQRGQIVHLDVEADTDGWPIVSPFRGHYMVPWDDGRVAAGATRETGSGYVPRTTVAGLNEVFEEVLRVAPGLADASLRTARVGLRPLTPDGRPVLGPVPGVAGVSLCTGHGPTGLQLGPYSGKLVADAVRDEAADPALDRFGVTRF</sequence>
<dbReference type="GO" id="GO:0005737">
    <property type="term" value="C:cytoplasm"/>
    <property type="evidence" value="ECO:0007669"/>
    <property type="project" value="TreeGrafter"/>
</dbReference>
<evidence type="ECO:0000313" key="6">
    <source>
        <dbReference type="EMBL" id="CQR49136.1"/>
    </source>
</evidence>
<reference evidence="7" key="1">
    <citation type="submission" date="2015-03" db="EMBL/GenBank/DDBJ databases">
        <authorList>
            <person name="Urmite Genomes"/>
        </authorList>
    </citation>
    <scope>NUCLEOTIDE SEQUENCE [LARGE SCALE GENOMIC DNA]</scope>
    <source>
        <strain evidence="7">Arc-Hr</strain>
    </source>
</reference>
<dbReference type="OrthoDB" id="2001at2157"/>
<dbReference type="Pfam" id="PF01266">
    <property type="entry name" value="DAO"/>
    <property type="match status" value="1"/>
</dbReference>
<dbReference type="InterPro" id="IPR036188">
    <property type="entry name" value="FAD/NAD-bd_sf"/>
</dbReference>
<dbReference type="Gene3D" id="3.50.50.60">
    <property type="entry name" value="FAD/NAD(P)-binding domain"/>
    <property type="match status" value="1"/>
</dbReference>
<comment type="cofactor">
    <cofactor evidence="1">
        <name>FAD</name>
        <dbReference type="ChEBI" id="CHEBI:57692"/>
    </cofactor>
</comment>
<proteinExistence type="inferred from homology"/>
<dbReference type="Gene3D" id="3.30.9.10">
    <property type="entry name" value="D-Amino Acid Oxidase, subunit A, domain 2"/>
    <property type="match status" value="1"/>
</dbReference>
<evidence type="ECO:0000256" key="1">
    <source>
        <dbReference type="ARBA" id="ARBA00001974"/>
    </source>
</evidence>
<dbReference type="PANTHER" id="PTHR13847:SF286">
    <property type="entry name" value="D-AMINO ACID DEHYDROGENASE"/>
    <property type="match status" value="1"/>
</dbReference>
<name>A0A0D6JMK6_9EURY</name>
<evidence type="ECO:0000259" key="5">
    <source>
        <dbReference type="Pfam" id="PF01266"/>
    </source>
</evidence>
<evidence type="ECO:0000313" key="7">
    <source>
        <dbReference type="Proteomes" id="UP000198902"/>
    </source>
</evidence>
<dbReference type="PANTHER" id="PTHR13847">
    <property type="entry name" value="SARCOSINE DEHYDROGENASE-RELATED"/>
    <property type="match status" value="1"/>
</dbReference>
<feature type="domain" description="FAD dependent oxidoreductase" evidence="5">
    <location>
        <begin position="7"/>
        <end position="359"/>
    </location>
</feature>
<dbReference type="SUPFAM" id="SSF54373">
    <property type="entry name" value="FAD-linked reductases, C-terminal domain"/>
    <property type="match status" value="1"/>
</dbReference>
<dbReference type="SUPFAM" id="SSF51905">
    <property type="entry name" value="FAD/NAD(P)-binding domain"/>
    <property type="match status" value="1"/>
</dbReference>
<dbReference type="GO" id="GO:0016491">
    <property type="term" value="F:oxidoreductase activity"/>
    <property type="evidence" value="ECO:0007669"/>
    <property type="project" value="UniProtKB-KW"/>
</dbReference>
<evidence type="ECO:0000256" key="4">
    <source>
        <dbReference type="ARBA" id="ARBA00023002"/>
    </source>
</evidence>
<gene>
    <name evidence="6" type="primary">hcnC</name>
    <name evidence="6" type="ORF">BN996_00592</name>
</gene>
<dbReference type="EMBL" id="CSTE01000001">
    <property type="protein sequence ID" value="CQR49136.1"/>
    <property type="molecule type" value="Genomic_DNA"/>
</dbReference>
<dbReference type="Proteomes" id="UP000198902">
    <property type="component" value="Unassembled WGS sequence"/>
</dbReference>
<keyword evidence="7" id="KW-1185">Reference proteome</keyword>
<keyword evidence="3" id="KW-0285">Flavoprotein</keyword>
<comment type="similarity">
    <text evidence="2">Belongs to the DadA oxidoreductase family.</text>
</comment>
<evidence type="ECO:0000256" key="2">
    <source>
        <dbReference type="ARBA" id="ARBA00009410"/>
    </source>
</evidence>